<gene>
    <name evidence="8" type="ORF">FA13DRAFT_1681218</name>
</gene>
<evidence type="ECO:0000256" key="6">
    <source>
        <dbReference type="SAM" id="SignalP"/>
    </source>
</evidence>
<protein>
    <recommendedName>
        <fullName evidence="7">CFEM domain-containing protein</fullName>
    </recommendedName>
</protein>
<evidence type="ECO:0000313" key="9">
    <source>
        <dbReference type="Proteomes" id="UP000298030"/>
    </source>
</evidence>
<organism evidence="8 9">
    <name type="scientific">Coprinellus micaceus</name>
    <name type="common">Glistening ink-cap mushroom</name>
    <name type="synonym">Coprinus micaceus</name>
    <dbReference type="NCBI Taxonomy" id="71717"/>
    <lineage>
        <taxon>Eukaryota</taxon>
        <taxon>Fungi</taxon>
        <taxon>Dikarya</taxon>
        <taxon>Basidiomycota</taxon>
        <taxon>Agaricomycotina</taxon>
        <taxon>Agaricomycetes</taxon>
        <taxon>Agaricomycetidae</taxon>
        <taxon>Agaricales</taxon>
        <taxon>Agaricineae</taxon>
        <taxon>Psathyrellaceae</taxon>
        <taxon>Coprinellus</taxon>
    </lineage>
</organism>
<dbReference type="Pfam" id="PF05730">
    <property type="entry name" value="CFEM"/>
    <property type="match status" value="1"/>
</dbReference>
<dbReference type="AlphaFoldDB" id="A0A4Y7TU57"/>
<feature type="signal peptide" evidence="6">
    <location>
        <begin position="1"/>
        <end position="19"/>
    </location>
</feature>
<comment type="subcellular location">
    <subcellularLocation>
        <location evidence="1">Secreted</location>
    </subcellularLocation>
</comment>
<dbReference type="PROSITE" id="PS52012">
    <property type="entry name" value="CFEM"/>
    <property type="match status" value="1"/>
</dbReference>
<accession>A0A4Y7TU57</accession>
<feature type="domain" description="CFEM" evidence="7">
    <location>
        <begin position="16"/>
        <end position="128"/>
    </location>
</feature>
<evidence type="ECO:0000256" key="3">
    <source>
        <dbReference type="ARBA" id="ARBA00022729"/>
    </source>
</evidence>
<evidence type="ECO:0000313" key="8">
    <source>
        <dbReference type="EMBL" id="TEB37717.1"/>
    </source>
</evidence>
<sequence length="196" mass="19938">MKLPIALTVTLALITSAYTQPPTPGTSTATTSEANPSSLGVTPCILACVTPAATQNGCAGLTDISCLCSSSQFQVDAAACLQNHCLKTEIESALTLQEVQCGAVSISATGTPGPAQTVDFTTPTASATNVSTPPPTSKNPGEPTETSENGASGMNGGWAGASCSRSGPSFRVVILDIRTKEYNALYECDTPLHVDP</sequence>
<feature type="region of interest" description="Disordered" evidence="5">
    <location>
        <begin position="112"/>
        <end position="165"/>
    </location>
</feature>
<dbReference type="InterPro" id="IPR008427">
    <property type="entry name" value="Extracellular_membr_CFEM_dom"/>
</dbReference>
<evidence type="ECO:0000256" key="4">
    <source>
        <dbReference type="ARBA" id="ARBA00023157"/>
    </source>
</evidence>
<proteinExistence type="predicted"/>
<name>A0A4Y7TU57_COPMI</name>
<evidence type="ECO:0000256" key="5">
    <source>
        <dbReference type="SAM" id="MobiDB-lite"/>
    </source>
</evidence>
<reference evidence="8 9" key="1">
    <citation type="journal article" date="2019" name="Nat. Ecol. Evol.">
        <title>Megaphylogeny resolves global patterns of mushroom evolution.</title>
        <authorList>
            <person name="Varga T."/>
            <person name="Krizsan K."/>
            <person name="Foldi C."/>
            <person name="Dima B."/>
            <person name="Sanchez-Garcia M."/>
            <person name="Sanchez-Ramirez S."/>
            <person name="Szollosi G.J."/>
            <person name="Szarkandi J.G."/>
            <person name="Papp V."/>
            <person name="Albert L."/>
            <person name="Andreopoulos W."/>
            <person name="Angelini C."/>
            <person name="Antonin V."/>
            <person name="Barry K.W."/>
            <person name="Bougher N.L."/>
            <person name="Buchanan P."/>
            <person name="Buyck B."/>
            <person name="Bense V."/>
            <person name="Catcheside P."/>
            <person name="Chovatia M."/>
            <person name="Cooper J."/>
            <person name="Damon W."/>
            <person name="Desjardin D."/>
            <person name="Finy P."/>
            <person name="Geml J."/>
            <person name="Haridas S."/>
            <person name="Hughes K."/>
            <person name="Justo A."/>
            <person name="Karasinski D."/>
            <person name="Kautmanova I."/>
            <person name="Kiss B."/>
            <person name="Kocsube S."/>
            <person name="Kotiranta H."/>
            <person name="LaButti K.M."/>
            <person name="Lechner B.E."/>
            <person name="Liimatainen K."/>
            <person name="Lipzen A."/>
            <person name="Lukacs Z."/>
            <person name="Mihaltcheva S."/>
            <person name="Morgado L.N."/>
            <person name="Niskanen T."/>
            <person name="Noordeloos M.E."/>
            <person name="Ohm R.A."/>
            <person name="Ortiz-Santana B."/>
            <person name="Ovrebo C."/>
            <person name="Racz N."/>
            <person name="Riley R."/>
            <person name="Savchenko A."/>
            <person name="Shiryaev A."/>
            <person name="Soop K."/>
            <person name="Spirin V."/>
            <person name="Szebenyi C."/>
            <person name="Tomsovsky M."/>
            <person name="Tulloss R.E."/>
            <person name="Uehling J."/>
            <person name="Grigoriev I.V."/>
            <person name="Vagvolgyi C."/>
            <person name="Papp T."/>
            <person name="Martin F.M."/>
            <person name="Miettinen O."/>
            <person name="Hibbett D.S."/>
            <person name="Nagy L.G."/>
        </authorList>
    </citation>
    <scope>NUCLEOTIDE SEQUENCE [LARGE SCALE GENOMIC DNA]</scope>
    <source>
        <strain evidence="8 9">FP101781</strain>
    </source>
</reference>
<dbReference type="EMBL" id="QPFP01000003">
    <property type="protein sequence ID" value="TEB37717.1"/>
    <property type="molecule type" value="Genomic_DNA"/>
</dbReference>
<dbReference type="STRING" id="71717.A0A4Y7TU57"/>
<keyword evidence="9" id="KW-1185">Reference proteome</keyword>
<dbReference type="Proteomes" id="UP000298030">
    <property type="component" value="Unassembled WGS sequence"/>
</dbReference>
<feature type="compositionally biased region" description="Polar residues" evidence="5">
    <location>
        <begin position="118"/>
        <end position="131"/>
    </location>
</feature>
<keyword evidence="4" id="KW-1015">Disulfide bond</keyword>
<evidence type="ECO:0000256" key="2">
    <source>
        <dbReference type="ARBA" id="ARBA00022525"/>
    </source>
</evidence>
<keyword evidence="3 6" id="KW-0732">Signal</keyword>
<feature type="chain" id="PRO_5021412370" description="CFEM domain-containing protein" evidence="6">
    <location>
        <begin position="20"/>
        <end position="196"/>
    </location>
</feature>
<evidence type="ECO:0000256" key="1">
    <source>
        <dbReference type="ARBA" id="ARBA00004613"/>
    </source>
</evidence>
<keyword evidence="2" id="KW-0964">Secreted</keyword>
<dbReference type="SMART" id="SM00747">
    <property type="entry name" value="CFEM"/>
    <property type="match status" value="1"/>
</dbReference>
<comment type="caution">
    <text evidence="8">The sequence shown here is derived from an EMBL/GenBank/DDBJ whole genome shotgun (WGS) entry which is preliminary data.</text>
</comment>
<dbReference type="GO" id="GO:0005576">
    <property type="term" value="C:extracellular region"/>
    <property type="evidence" value="ECO:0007669"/>
    <property type="project" value="UniProtKB-SubCell"/>
</dbReference>
<dbReference type="OrthoDB" id="4505683at2759"/>
<evidence type="ECO:0000259" key="7">
    <source>
        <dbReference type="PROSITE" id="PS52012"/>
    </source>
</evidence>